<accession>A0A420J8Q9</accession>
<feature type="region of interest" description="Disordered" evidence="1">
    <location>
        <begin position="533"/>
        <end position="566"/>
    </location>
</feature>
<feature type="compositionally biased region" description="Basic and acidic residues" evidence="1">
    <location>
        <begin position="238"/>
        <end position="249"/>
    </location>
</feature>
<evidence type="ECO:0000256" key="1">
    <source>
        <dbReference type="SAM" id="MobiDB-lite"/>
    </source>
</evidence>
<feature type="region of interest" description="Disordered" evidence="1">
    <location>
        <begin position="89"/>
        <end position="163"/>
    </location>
</feature>
<name>A0A420J8Q9_9PEZI</name>
<feature type="region of interest" description="Disordered" evidence="1">
    <location>
        <begin position="238"/>
        <end position="260"/>
    </location>
</feature>
<dbReference type="Proteomes" id="UP000285405">
    <property type="component" value="Unassembled WGS sequence"/>
</dbReference>
<feature type="region of interest" description="Disordered" evidence="1">
    <location>
        <begin position="596"/>
        <end position="620"/>
    </location>
</feature>
<proteinExistence type="predicted"/>
<reference evidence="2 3" key="1">
    <citation type="journal article" date="2018" name="BMC Genomics">
        <title>Comparative genome analyses reveal sequence features reflecting distinct modes of host-adaptation between dicot and monocot powdery mildew.</title>
        <authorList>
            <person name="Wu Y."/>
            <person name="Ma X."/>
            <person name="Pan Z."/>
            <person name="Kale S.D."/>
            <person name="Song Y."/>
            <person name="King H."/>
            <person name="Zhang Q."/>
            <person name="Presley C."/>
            <person name="Deng X."/>
            <person name="Wei C.I."/>
            <person name="Xiao S."/>
        </authorList>
    </citation>
    <scope>NUCLEOTIDE SEQUENCE [LARGE SCALE GENOMIC DNA]</scope>
    <source>
        <strain evidence="2">UCSC1</strain>
    </source>
</reference>
<evidence type="ECO:0000313" key="2">
    <source>
        <dbReference type="EMBL" id="RKF83183.1"/>
    </source>
</evidence>
<feature type="region of interest" description="Disordered" evidence="1">
    <location>
        <begin position="654"/>
        <end position="682"/>
    </location>
</feature>
<feature type="compositionally biased region" description="Basic and acidic residues" evidence="1">
    <location>
        <begin position="89"/>
        <end position="102"/>
    </location>
</feature>
<dbReference type="EMBL" id="MCBR01000576">
    <property type="protein sequence ID" value="RKF83183.1"/>
    <property type="molecule type" value="Genomic_DNA"/>
</dbReference>
<protein>
    <submittedName>
        <fullName evidence="2">Uncharacterized protein</fullName>
    </submittedName>
</protein>
<feature type="compositionally biased region" description="Basic and acidic residues" evidence="1">
    <location>
        <begin position="533"/>
        <end position="546"/>
    </location>
</feature>
<feature type="compositionally biased region" description="Polar residues" evidence="1">
    <location>
        <begin position="250"/>
        <end position="260"/>
    </location>
</feature>
<sequence length="878" mass="98805">MLVWPTRTPYFFDLISPSDMYLKMEHTDPSIRTDQGSLALSNLNHLHEQHPKKSSGIIPRGTVASRVQHLQGVTNKKLSEIRSHIHFHSRENSSVRFGRQESKNFTQPAENKAKPVKDSQYGAKKSSFLDLSSSRTKHIERNASPSSHPRKHTNSSEAGKDAKILETSIKTQFKGVTPSLRIPTKAVSPCEELNYKGCDVNVNLKVTHPIKGQLSPVINCSIAPSDLSMDFIDRTTHGDKFQSRRKGSERSISTTSTVRRQSVRDLFDKHRVERPSGLASSDEPQVFMGFQEEESFKHCHLCTCINKSDSEMCFNCKHYFCSRCQEAQIGVLRASTERNLDRLSSCTPERSFLPLESESFIRKSQRSKPNLTQSDRLNISRELKPRSSINFSIGSSLGEKLLEQNVGMPKKSVETRKSAPFLSGKNIMTNVKNSPFLAQDMIDSHGVSHLKSGLKRTDNNGNQTLRHYTSCPKVHQKQNLLERKISNINRDTYTSKITELELNPYSDSIPSQQNSLRKSISSKPKFQTLKTKIEGSKRNTTDRRYSPTDVLPFSKEDTETDSAATTEQNLYKRNLWPITEAIPANNESIGSLDVLPKAEPVPHKSDNEQPRTRSSSSSQKIIFDNYTKIIPWSHSPRTNDQQATKMARQIFRSPSPVLDKHVGPPTTQSLNDPRSRRDQKVSKWGTINVSTLNNTISHSTKDDLERKKKRRQTIANKIKQDIRDTDHHRSQNLYQEFSPAAGTIGRDSIHSNMIKGTGNSGTLGITDDYISSDTTAANVGPLVSSAQINSECHSSDTNKRSSFFDDDDIPAIMAVTTPRNNVESHDSNNIGISSRDLPTMIGKDIKGVTVTLQLEGREELMFRAERFFEAKKKAKIEN</sequence>
<dbReference type="AlphaFoldDB" id="A0A420J8Q9"/>
<dbReference type="OrthoDB" id="3524371at2759"/>
<gene>
    <name evidence="2" type="ORF">GcC1_005019</name>
</gene>
<organism evidence="2 3">
    <name type="scientific">Golovinomyces cichoracearum</name>
    <dbReference type="NCBI Taxonomy" id="62708"/>
    <lineage>
        <taxon>Eukaryota</taxon>
        <taxon>Fungi</taxon>
        <taxon>Dikarya</taxon>
        <taxon>Ascomycota</taxon>
        <taxon>Pezizomycotina</taxon>
        <taxon>Leotiomycetes</taxon>
        <taxon>Erysiphales</taxon>
        <taxon>Erysiphaceae</taxon>
        <taxon>Golovinomyces</taxon>
    </lineage>
</organism>
<evidence type="ECO:0000313" key="3">
    <source>
        <dbReference type="Proteomes" id="UP000285405"/>
    </source>
</evidence>
<comment type="caution">
    <text evidence="2">The sequence shown here is derived from an EMBL/GenBank/DDBJ whole genome shotgun (WGS) entry which is preliminary data.</text>
</comment>
<feature type="compositionally biased region" description="Basic and acidic residues" evidence="1">
    <location>
        <begin position="600"/>
        <end position="611"/>
    </location>
</feature>